<feature type="binding site" evidence="8">
    <location>
        <begin position="14"/>
        <end position="16"/>
    </location>
    <ligand>
        <name>shikimate</name>
        <dbReference type="ChEBI" id="CHEBI:36208"/>
    </ligand>
</feature>
<dbReference type="InterPro" id="IPR046346">
    <property type="entry name" value="Aminoacid_DH-like_N_sf"/>
</dbReference>
<evidence type="ECO:0000256" key="4">
    <source>
        <dbReference type="ARBA" id="ARBA00022857"/>
    </source>
</evidence>
<dbReference type="Gene3D" id="3.40.50.720">
    <property type="entry name" value="NAD(P)-binding Rossmann-like Domain"/>
    <property type="match status" value="1"/>
</dbReference>
<dbReference type="RefSeq" id="WP_034611793.1">
    <property type="nucleotide sequence ID" value="NZ_JSUM01000001.1"/>
</dbReference>
<gene>
    <name evidence="8" type="primary">aroE</name>
    <name evidence="12" type="ORF">OA57_00020</name>
</gene>
<feature type="binding site" evidence="8">
    <location>
        <position position="61"/>
    </location>
    <ligand>
        <name>shikimate</name>
        <dbReference type="ChEBI" id="CHEBI:36208"/>
    </ligand>
</feature>
<dbReference type="InterPro" id="IPR022893">
    <property type="entry name" value="Shikimate_DH_fam"/>
</dbReference>
<feature type="binding site" evidence="8">
    <location>
        <begin position="126"/>
        <end position="130"/>
    </location>
    <ligand>
        <name>NADP(+)</name>
        <dbReference type="ChEBI" id="CHEBI:58349"/>
    </ligand>
</feature>
<dbReference type="STRING" id="505317.OA57_00020"/>
<dbReference type="GO" id="GO:0009423">
    <property type="term" value="P:chorismate biosynthetic process"/>
    <property type="evidence" value="ECO:0007669"/>
    <property type="project" value="UniProtKB-UniRule"/>
</dbReference>
<feature type="binding site" evidence="8">
    <location>
        <position position="77"/>
    </location>
    <ligand>
        <name>NADP(+)</name>
        <dbReference type="ChEBI" id="CHEBI:58349"/>
    </ligand>
</feature>
<evidence type="ECO:0000256" key="5">
    <source>
        <dbReference type="ARBA" id="ARBA00023002"/>
    </source>
</evidence>
<feature type="binding site" evidence="8">
    <location>
        <position position="245"/>
    </location>
    <ligand>
        <name>shikimate</name>
        <dbReference type="ChEBI" id="CHEBI:36208"/>
    </ligand>
</feature>
<evidence type="ECO:0000256" key="7">
    <source>
        <dbReference type="ARBA" id="ARBA00049442"/>
    </source>
</evidence>
<feature type="binding site" evidence="8">
    <location>
        <position position="213"/>
    </location>
    <ligand>
        <name>NADP(+)</name>
        <dbReference type="ChEBI" id="CHEBI:58349"/>
    </ligand>
</feature>
<feature type="domain" description="Shikimate dehydrogenase substrate binding N-terminal" evidence="10">
    <location>
        <begin position="6"/>
        <end position="88"/>
    </location>
</feature>
<evidence type="ECO:0000256" key="2">
    <source>
        <dbReference type="ARBA" id="ARBA00012962"/>
    </source>
</evidence>
<keyword evidence="5 8" id="KW-0560">Oxidoreductase</keyword>
<evidence type="ECO:0000313" key="13">
    <source>
        <dbReference type="Proteomes" id="UP000030380"/>
    </source>
</evidence>
<dbReference type="HAMAP" id="MF_00222">
    <property type="entry name" value="Shikimate_DH_AroE"/>
    <property type="match status" value="1"/>
</dbReference>
<evidence type="ECO:0000256" key="1">
    <source>
        <dbReference type="ARBA" id="ARBA00004871"/>
    </source>
</evidence>
<feature type="binding site" evidence="8">
    <location>
        <position position="86"/>
    </location>
    <ligand>
        <name>shikimate</name>
        <dbReference type="ChEBI" id="CHEBI:36208"/>
    </ligand>
</feature>
<dbReference type="OrthoDB" id="9776868at2"/>
<dbReference type="SUPFAM" id="SSF53223">
    <property type="entry name" value="Aminoacid dehydrogenase-like, N-terminal domain"/>
    <property type="match status" value="1"/>
</dbReference>
<dbReference type="Pfam" id="PF01488">
    <property type="entry name" value="Shikimate_DH"/>
    <property type="match status" value="1"/>
</dbReference>
<dbReference type="GO" id="GO:0019632">
    <property type="term" value="P:shikimate metabolic process"/>
    <property type="evidence" value="ECO:0007669"/>
    <property type="project" value="InterPro"/>
</dbReference>
<comment type="subunit">
    <text evidence="8">Homodimer.</text>
</comment>
<feature type="binding site" evidence="8">
    <location>
        <position position="102"/>
    </location>
    <ligand>
        <name>shikimate</name>
        <dbReference type="ChEBI" id="CHEBI:36208"/>
    </ligand>
</feature>
<reference evidence="12 13" key="1">
    <citation type="submission" date="2014-11" db="EMBL/GenBank/DDBJ databases">
        <title>Draft genome sequence of Chelonobacter oris 1662T, associated with respiratory disease in Hermann's Tortoises.</title>
        <authorList>
            <person name="Kudirkiene E."/>
            <person name="Hansen M.J."/>
            <person name="Bojesen A.M."/>
        </authorList>
    </citation>
    <scope>NUCLEOTIDE SEQUENCE [LARGE SCALE GENOMIC DNA]</scope>
    <source>
        <strain evidence="12 13">1662</strain>
    </source>
</reference>
<dbReference type="FunFam" id="3.40.50.10860:FF:000006">
    <property type="entry name" value="Shikimate dehydrogenase (NADP(+))"/>
    <property type="match status" value="1"/>
</dbReference>
<comment type="function">
    <text evidence="8">Involved in the biosynthesis of the chorismate, which leads to the biosynthesis of aromatic amino acids. Catalyzes the reversible NADPH linked reduction of 3-dehydroshikimate (DHSA) to yield shikimate (SA).</text>
</comment>
<dbReference type="Gene3D" id="3.40.50.10860">
    <property type="entry name" value="Leucine Dehydrogenase, chain A, domain 1"/>
    <property type="match status" value="1"/>
</dbReference>
<feature type="binding site" evidence="8">
    <location>
        <begin position="149"/>
        <end position="154"/>
    </location>
    <ligand>
        <name>NADP(+)</name>
        <dbReference type="ChEBI" id="CHEBI:58349"/>
    </ligand>
</feature>
<evidence type="ECO:0000259" key="9">
    <source>
        <dbReference type="Pfam" id="PF01488"/>
    </source>
</evidence>
<dbReference type="AlphaFoldDB" id="A0A0A3AQ58"/>
<dbReference type="CDD" id="cd01065">
    <property type="entry name" value="NAD_bind_Shikimate_DH"/>
    <property type="match status" value="1"/>
</dbReference>
<dbReference type="GO" id="GO:0008652">
    <property type="term" value="P:amino acid biosynthetic process"/>
    <property type="evidence" value="ECO:0007669"/>
    <property type="project" value="UniProtKB-KW"/>
</dbReference>
<proteinExistence type="inferred from homology"/>
<dbReference type="NCBIfam" id="TIGR00507">
    <property type="entry name" value="aroE"/>
    <property type="match status" value="1"/>
</dbReference>
<evidence type="ECO:0000313" key="12">
    <source>
        <dbReference type="EMBL" id="KGQ71496.1"/>
    </source>
</evidence>
<comment type="pathway">
    <text evidence="1 8">Metabolic intermediate biosynthesis; chorismate biosynthesis; chorismate from D-erythrose 4-phosphate and phosphoenolpyruvate: step 4/7.</text>
</comment>
<dbReference type="InterPro" id="IPR013708">
    <property type="entry name" value="Shikimate_DH-bd_N"/>
</dbReference>
<comment type="caution">
    <text evidence="12">The sequence shown here is derived from an EMBL/GenBank/DDBJ whole genome shotgun (WGS) entry which is preliminary data.</text>
</comment>
<keyword evidence="6 8" id="KW-0057">Aromatic amino acid biosynthesis</keyword>
<feature type="domain" description="SDH C-terminal" evidence="11">
    <location>
        <begin position="238"/>
        <end position="261"/>
    </location>
</feature>
<sequence>MNKYAVWGNPIEQSKSPQIQQHFAAQHNIALQYERILGDEVRFEQQLQDFFAAGGQGCNITAPFKERAFRLADQHSERCLSAEACNTLKKMPDGRLYADNTDGAGLVSDLQRLDWLKPNNTILILGAGGATKGVLMPLLQAQQKIIVANRTLNKAQQLAEKLQSYGTIQAVALDQIPDQRFDVVINATSLGLQGKVVEIQTDILQKCGAAYDMQYSKGEDTPFLALAKKCGTTRTTDGIGMLIGQAAHAFELWFGVMPDSQRLLQQGV</sequence>
<dbReference type="EC" id="1.1.1.25" evidence="2 8"/>
<feature type="domain" description="Quinate/shikimate 5-dehydrogenase/glutamyl-tRNA reductase" evidence="9">
    <location>
        <begin position="119"/>
        <end position="189"/>
    </location>
</feature>
<dbReference type="PANTHER" id="PTHR21089:SF1">
    <property type="entry name" value="BIFUNCTIONAL 3-DEHYDROQUINATE DEHYDRATASE_SHIKIMATE DEHYDROGENASE, CHLOROPLASTIC"/>
    <property type="match status" value="1"/>
</dbReference>
<dbReference type="GO" id="GO:0050661">
    <property type="term" value="F:NADP binding"/>
    <property type="evidence" value="ECO:0007669"/>
    <property type="project" value="InterPro"/>
</dbReference>
<feature type="binding site" evidence="8">
    <location>
        <position position="215"/>
    </location>
    <ligand>
        <name>shikimate</name>
        <dbReference type="ChEBI" id="CHEBI:36208"/>
    </ligand>
</feature>
<dbReference type="InterPro" id="IPR036291">
    <property type="entry name" value="NAD(P)-bd_dom_sf"/>
</dbReference>
<dbReference type="InterPro" id="IPR006151">
    <property type="entry name" value="Shikm_DH/Glu-tRNA_Rdtase"/>
</dbReference>
<keyword evidence="13" id="KW-1185">Reference proteome</keyword>
<comment type="similarity">
    <text evidence="8">Belongs to the shikimate dehydrogenase family.</text>
</comment>
<dbReference type="GO" id="GO:0009073">
    <property type="term" value="P:aromatic amino acid family biosynthetic process"/>
    <property type="evidence" value="ECO:0007669"/>
    <property type="project" value="UniProtKB-KW"/>
</dbReference>
<dbReference type="EMBL" id="JSUM01000001">
    <property type="protein sequence ID" value="KGQ71496.1"/>
    <property type="molecule type" value="Genomic_DNA"/>
</dbReference>
<dbReference type="Proteomes" id="UP000030380">
    <property type="component" value="Unassembled WGS sequence"/>
</dbReference>
<evidence type="ECO:0000259" key="11">
    <source>
        <dbReference type="Pfam" id="PF18317"/>
    </source>
</evidence>
<dbReference type="PANTHER" id="PTHR21089">
    <property type="entry name" value="SHIKIMATE DEHYDROGENASE"/>
    <property type="match status" value="1"/>
</dbReference>
<accession>A0A0A3AQ58</accession>
<evidence type="ECO:0000256" key="8">
    <source>
        <dbReference type="HAMAP-Rule" id="MF_00222"/>
    </source>
</evidence>
<name>A0A0A3AQ58_9PAST</name>
<dbReference type="SUPFAM" id="SSF51735">
    <property type="entry name" value="NAD(P)-binding Rossmann-fold domains"/>
    <property type="match status" value="1"/>
</dbReference>
<dbReference type="GO" id="GO:0005829">
    <property type="term" value="C:cytosol"/>
    <property type="evidence" value="ECO:0007669"/>
    <property type="project" value="TreeGrafter"/>
</dbReference>
<dbReference type="UniPathway" id="UPA00053">
    <property type="reaction ID" value="UER00087"/>
</dbReference>
<dbReference type="GO" id="GO:0004764">
    <property type="term" value="F:shikimate 3-dehydrogenase (NADP+) activity"/>
    <property type="evidence" value="ECO:0007669"/>
    <property type="project" value="UniProtKB-UniRule"/>
</dbReference>
<comment type="catalytic activity">
    <reaction evidence="7 8">
        <text>shikimate + NADP(+) = 3-dehydroshikimate + NADPH + H(+)</text>
        <dbReference type="Rhea" id="RHEA:17737"/>
        <dbReference type="ChEBI" id="CHEBI:15378"/>
        <dbReference type="ChEBI" id="CHEBI:16630"/>
        <dbReference type="ChEBI" id="CHEBI:36208"/>
        <dbReference type="ChEBI" id="CHEBI:57783"/>
        <dbReference type="ChEBI" id="CHEBI:58349"/>
        <dbReference type="EC" id="1.1.1.25"/>
    </reaction>
</comment>
<keyword evidence="4 8" id="KW-0521">NADP</keyword>
<feature type="active site" description="Proton acceptor" evidence="8">
    <location>
        <position position="65"/>
    </location>
</feature>
<evidence type="ECO:0000256" key="6">
    <source>
        <dbReference type="ARBA" id="ARBA00023141"/>
    </source>
</evidence>
<protein>
    <recommendedName>
        <fullName evidence="2 8">Shikimate dehydrogenase (NADP(+))</fullName>
        <shortName evidence="8">SDH</shortName>
        <ecNumber evidence="2 8">1.1.1.25</ecNumber>
    </recommendedName>
</protein>
<evidence type="ECO:0000259" key="10">
    <source>
        <dbReference type="Pfam" id="PF08501"/>
    </source>
</evidence>
<organism evidence="12 13">
    <name type="scientific">Chelonobacter oris</name>
    <dbReference type="NCBI Taxonomy" id="505317"/>
    <lineage>
        <taxon>Bacteria</taxon>
        <taxon>Pseudomonadati</taxon>
        <taxon>Pseudomonadota</taxon>
        <taxon>Gammaproteobacteria</taxon>
        <taxon>Pasteurellales</taxon>
        <taxon>Pasteurellaceae</taxon>
        <taxon>Chelonobacter</taxon>
    </lineage>
</organism>
<dbReference type="Pfam" id="PF18317">
    <property type="entry name" value="SDH_C"/>
    <property type="match status" value="1"/>
</dbReference>
<keyword evidence="3 8" id="KW-0028">Amino-acid biosynthesis</keyword>
<dbReference type="InterPro" id="IPR041121">
    <property type="entry name" value="SDH_C"/>
</dbReference>
<dbReference type="NCBIfam" id="NF001310">
    <property type="entry name" value="PRK00258.1-2"/>
    <property type="match status" value="1"/>
</dbReference>
<evidence type="ECO:0000256" key="3">
    <source>
        <dbReference type="ARBA" id="ARBA00022605"/>
    </source>
</evidence>
<dbReference type="InterPro" id="IPR011342">
    <property type="entry name" value="Shikimate_DH"/>
</dbReference>
<feature type="binding site" evidence="8">
    <location>
        <position position="238"/>
    </location>
    <ligand>
        <name>NADP(+)</name>
        <dbReference type="ChEBI" id="CHEBI:58349"/>
    </ligand>
</feature>
<dbReference type="Pfam" id="PF08501">
    <property type="entry name" value="Shikimate_dh_N"/>
    <property type="match status" value="1"/>
</dbReference>